<dbReference type="InterPro" id="IPR003439">
    <property type="entry name" value="ABC_transporter-like_ATP-bd"/>
</dbReference>
<keyword evidence="2" id="KW-0813">Transport</keyword>
<organism evidence="12 13">
    <name type="scientific">[Torrubiella] hemipterigena</name>
    <dbReference type="NCBI Taxonomy" id="1531966"/>
    <lineage>
        <taxon>Eukaryota</taxon>
        <taxon>Fungi</taxon>
        <taxon>Dikarya</taxon>
        <taxon>Ascomycota</taxon>
        <taxon>Pezizomycotina</taxon>
        <taxon>Sordariomycetes</taxon>
        <taxon>Hypocreomycetidae</taxon>
        <taxon>Hypocreales</taxon>
        <taxon>Clavicipitaceae</taxon>
        <taxon>Clavicipitaceae incertae sedis</taxon>
        <taxon>'Torrubiella' clade</taxon>
    </lineage>
</organism>
<protein>
    <recommendedName>
        <fullName evidence="14">ABC transporter</fullName>
    </recommendedName>
</protein>
<comment type="subcellular location">
    <subcellularLocation>
        <location evidence="1">Membrane</location>
    </subcellularLocation>
</comment>
<evidence type="ECO:0000256" key="2">
    <source>
        <dbReference type="ARBA" id="ARBA00022448"/>
    </source>
</evidence>
<evidence type="ECO:0000256" key="8">
    <source>
        <dbReference type="SAM" id="MobiDB-lite"/>
    </source>
</evidence>
<proteinExistence type="predicted"/>
<dbReference type="Gene3D" id="1.20.1560.10">
    <property type="entry name" value="ABC transporter type 1, transmembrane domain"/>
    <property type="match status" value="2"/>
</dbReference>
<dbReference type="OrthoDB" id="4865934at2759"/>
<feature type="transmembrane region" description="Helical" evidence="9">
    <location>
        <begin position="31"/>
        <end position="53"/>
    </location>
</feature>
<evidence type="ECO:0000313" key="12">
    <source>
        <dbReference type="EMBL" id="CEJ94476.1"/>
    </source>
</evidence>
<dbReference type="SUPFAM" id="SSF52540">
    <property type="entry name" value="P-loop containing nucleoside triphosphate hydrolases"/>
    <property type="match status" value="2"/>
</dbReference>
<feature type="compositionally biased region" description="Low complexity" evidence="8">
    <location>
        <begin position="1444"/>
        <end position="1469"/>
    </location>
</feature>
<dbReference type="Pfam" id="PF00664">
    <property type="entry name" value="ABC_membrane"/>
    <property type="match status" value="1"/>
</dbReference>
<feature type="region of interest" description="Disordered" evidence="8">
    <location>
        <begin position="1550"/>
        <end position="1594"/>
    </location>
</feature>
<dbReference type="Pfam" id="PF00005">
    <property type="entry name" value="ABC_tran"/>
    <property type="match status" value="2"/>
</dbReference>
<dbReference type="HOGENOM" id="CLU_000604_27_5_1"/>
<dbReference type="PANTHER" id="PTHR24223">
    <property type="entry name" value="ATP-BINDING CASSETTE SUB-FAMILY C"/>
    <property type="match status" value="1"/>
</dbReference>
<keyword evidence="5" id="KW-0067">ATP-binding</keyword>
<dbReference type="GO" id="GO:0140359">
    <property type="term" value="F:ABC-type transporter activity"/>
    <property type="evidence" value="ECO:0007669"/>
    <property type="project" value="InterPro"/>
</dbReference>
<evidence type="ECO:0000256" key="1">
    <source>
        <dbReference type="ARBA" id="ARBA00004370"/>
    </source>
</evidence>
<feature type="domain" description="ABC transmembrane type-1" evidence="11">
    <location>
        <begin position="862"/>
        <end position="1098"/>
    </location>
</feature>
<evidence type="ECO:0000256" key="3">
    <source>
        <dbReference type="ARBA" id="ARBA00022692"/>
    </source>
</evidence>
<feature type="transmembrane region" description="Helical" evidence="9">
    <location>
        <begin position="65"/>
        <end position="85"/>
    </location>
</feature>
<dbReference type="EMBL" id="CDHN01000007">
    <property type="protein sequence ID" value="CEJ94476.1"/>
    <property type="molecule type" value="Genomic_DNA"/>
</dbReference>
<dbReference type="Proteomes" id="UP000039046">
    <property type="component" value="Unassembled WGS sequence"/>
</dbReference>
<feature type="transmembrane region" description="Helical" evidence="9">
    <location>
        <begin position="100"/>
        <end position="117"/>
    </location>
</feature>
<evidence type="ECO:0000256" key="5">
    <source>
        <dbReference type="ARBA" id="ARBA00022840"/>
    </source>
</evidence>
<feature type="transmembrane region" description="Helical" evidence="9">
    <location>
        <begin position="129"/>
        <end position="146"/>
    </location>
</feature>
<dbReference type="GO" id="GO:0005524">
    <property type="term" value="F:ATP binding"/>
    <property type="evidence" value="ECO:0007669"/>
    <property type="project" value="UniProtKB-KW"/>
</dbReference>
<keyword evidence="4" id="KW-0547">Nucleotide-binding</keyword>
<feature type="transmembrane region" description="Helical" evidence="9">
    <location>
        <begin position="981"/>
        <end position="1012"/>
    </location>
</feature>
<dbReference type="PROSITE" id="PS50893">
    <property type="entry name" value="ABC_TRANSPORTER_2"/>
    <property type="match status" value="2"/>
</dbReference>
<evidence type="ECO:0000256" key="6">
    <source>
        <dbReference type="ARBA" id="ARBA00022989"/>
    </source>
</evidence>
<accession>A0A0A1TBM2</accession>
<dbReference type="InterPro" id="IPR027417">
    <property type="entry name" value="P-loop_NTPase"/>
</dbReference>
<dbReference type="GO" id="GO:0016887">
    <property type="term" value="F:ATP hydrolysis activity"/>
    <property type="evidence" value="ECO:0007669"/>
    <property type="project" value="InterPro"/>
</dbReference>
<evidence type="ECO:0000256" key="9">
    <source>
        <dbReference type="SAM" id="Phobius"/>
    </source>
</evidence>
<evidence type="ECO:0000256" key="4">
    <source>
        <dbReference type="ARBA" id="ARBA00022741"/>
    </source>
</evidence>
<keyword evidence="3 9" id="KW-0812">Transmembrane</keyword>
<dbReference type="InterPro" id="IPR011527">
    <property type="entry name" value="ABC1_TM_dom"/>
</dbReference>
<keyword evidence="6 9" id="KW-1133">Transmembrane helix</keyword>
<name>A0A0A1TBM2_9HYPO</name>
<feature type="compositionally biased region" description="Low complexity" evidence="8">
    <location>
        <begin position="1496"/>
        <end position="1515"/>
    </location>
</feature>
<evidence type="ECO:0008006" key="14">
    <source>
        <dbReference type="Google" id="ProtNLM"/>
    </source>
</evidence>
<dbReference type="InterPro" id="IPR003593">
    <property type="entry name" value="AAA+_ATPase"/>
</dbReference>
<feature type="transmembrane region" description="Helical" evidence="9">
    <location>
        <begin position="309"/>
        <end position="330"/>
    </location>
</feature>
<evidence type="ECO:0000259" key="11">
    <source>
        <dbReference type="PROSITE" id="PS50929"/>
    </source>
</evidence>
<dbReference type="PROSITE" id="PS50929">
    <property type="entry name" value="ABC_TM1F"/>
    <property type="match status" value="1"/>
</dbReference>
<gene>
    <name evidence="12" type="ORF">VHEMI10003</name>
</gene>
<sequence>MMFLVVAALADISNARAVLRFRLTTFFNPAVLATSVQVSLLAIAPILSVSFWLSQHRLKGKLDILLWAKLLISSLLSGCCIYDYTKNHLLRRWPYYDADPQAIACLESGCLIWLLYLSHVYTIQPSFVLSVYLAFSIAIHGAQWWMEPLPAPDLPTVVAIGHFCLLILHEIPKWHLVPRHRKNIVGLQSTFGIVGRSTAIWLYPTLFKGFWGALQVSDLNGLPPDLLTRRVLPQFEELWLRYRCLPRGGLAKACAVLNWKEIILSTIAKSIVTAGKLYIPCLAQQVIMLQSSSFKDSTSDASYWSKNTLISITFALFSALAVFNGCALYYQTRVTTILQGALFGSVFAKLLDLYDEDINESVSFSIVTGDIPEAMQLIRFFQDAVFYGIEAVVPLIMLWPYMGLVTLIPCIVLVGASKLANIPTVKLPSLQKDLEEKRQTREDQVNNSLYKIKEIKMTERGAVLHKILNEMRDAELEVYTEFQTQQSYRFTITGSCTIFAQVMSLYAQSTSPSGDAESKLANVLKCFALLVITSLSYDFAVASYWHCNRALDCLSSITKFLNTQAENSTARATKSKVVTKASMIQFRQAFVAPKSNAPAILKNIDLTIDFDTITIITGKAATGKTTFAKSLIRPPHVVSGNIHIATKSIGFCGQKSWLQHRSIKSNIIGPGRFDEDWYRKVLRACDLSQDIERYPGNDSYIIGYGGLQLTEAQCQKIALARAIYSQPALLVLDDAFAAIDRFSVEYILNRLFGHRGLLVKRTTVVITATDPAPFCNIANRFFTLDNNGSLSWANRDHIILEAKRLRELSMGYPEIVDQDAVKVHHKALPKEANVQLSQLLDTDQTLDKAPLTFYFGYVDRFVVFRFGIIVALLAVAEFSFQLIASLGYYSTDPTRLIIVVTAACALLYGPILALAGYHFYVLIAAKVAKELYSDLLNAVSRSHLIFLTPAKLNKTVRLFNEGMRVLTTDLSHGIFQSCYRLALIAVVCILLVWANYSVIYALPVIGIVAYLVKQIYYPTSTQLHHMQLASKASLQAHFAEAAAGTGYVHAFQWKAGYLTSILGAINRQQRVFYYKNSLDQSLDVVVDGLVAIIVALFLNAVLGTDTSPAIVGSAFVGCLYIQPELKACFAAWFRMDDGRTTLEEMRQIIQMIPDEVVTQEVVVPENWPTAGLIELKDVTIWYNRNEPPVLENITLIMHDASEVGLLGRPQTGKTALLLTVMNELPYTGSITIDGVEVRTIPRDKLAQQITVVPQEVIIFPGSVRQNLIPDEFFHPAEVSLQPVEDGEEGQVEEVKAYTFMMERILYRLGLLDIIKGAGGLDVDIAKVSMSTEQQHRFSLAQSLTAFFLRQTKITLIDDITSKVSHGDCVIMRQAIRELMGDVTTVAVAHHPSAIIGSDAIGEIKDKSASIRRRVIVQRDPDDEEDPGNRALLPTAYPVPEIDPTLPQNQLQNQPHQTGPSSSQSQSKPKATGPAQAAHFTSSQPPNPPAVAGPSKPKTQPQKQAPAKPVVPAPELVPVVERPVEIDPTLSARQRQKLPAVSLRKKVLQKQTRSAIISSLVKKSPGAPTAEPPKDQPSKADGTLSAKHPSSDSSQ</sequence>
<dbReference type="InterPro" id="IPR050173">
    <property type="entry name" value="ABC_transporter_C-like"/>
</dbReference>
<feature type="domain" description="ABC transporter" evidence="10">
    <location>
        <begin position="584"/>
        <end position="811"/>
    </location>
</feature>
<reference evidence="12 13" key="1">
    <citation type="journal article" date="2015" name="Genome Announc.">
        <title>Draft Genome Sequence and Gene Annotation of the Entomopathogenic Fungus Verticillium hemipterigenum.</title>
        <authorList>
            <person name="Horn F."/>
            <person name="Habel A."/>
            <person name="Scharf D.H."/>
            <person name="Dworschak J."/>
            <person name="Brakhage A.A."/>
            <person name="Guthke R."/>
            <person name="Hertweck C."/>
            <person name="Linde J."/>
        </authorList>
    </citation>
    <scope>NUCLEOTIDE SEQUENCE [LARGE SCALE GENOMIC DNA]</scope>
</reference>
<evidence type="ECO:0000256" key="7">
    <source>
        <dbReference type="ARBA" id="ARBA00023136"/>
    </source>
</evidence>
<dbReference type="Gene3D" id="3.40.50.300">
    <property type="entry name" value="P-loop containing nucleotide triphosphate hydrolases"/>
    <property type="match status" value="2"/>
</dbReference>
<dbReference type="SMART" id="SM00382">
    <property type="entry name" value="AAA"/>
    <property type="match status" value="2"/>
</dbReference>
<feature type="region of interest" description="Disordered" evidence="8">
    <location>
        <begin position="1415"/>
        <end position="1515"/>
    </location>
</feature>
<feature type="transmembrane region" description="Helical" evidence="9">
    <location>
        <begin position="152"/>
        <end position="171"/>
    </location>
</feature>
<evidence type="ECO:0000259" key="10">
    <source>
        <dbReference type="PROSITE" id="PS50893"/>
    </source>
</evidence>
<dbReference type="STRING" id="1531966.A0A0A1TBM2"/>
<keyword evidence="7 9" id="KW-0472">Membrane</keyword>
<feature type="domain" description="ABC transporter" evidence="10">
    <location>
        <begin position="1173"/>
        <end position="1437"/>
    </location>
</feature>
<keyword evidence="13" id="KW-1185">Reference proteome</keyword>
<dbReference type="InterPro" id="IPR036640">
    <property type="entry name" value="ABC1_TM_sf"/>
</dbReference>
<feature type="transmembrane region" description="Helical" evidence="9">
    <location>
        <begin position="862"/>
        <end position="884"/>
    </location>
</feature>
<dbReference type="SUPFAM" id="SSF90123">
    <property type="entry name" value="ABC transporter transmembrane region"/>
    <property type="match status" value="2"/>
</dbReference>
<feature type="transmembrane region" description="Helical" evidence="9">
    <location>
        <begin position="896"/>
        <end position="923"/>
    </location>
</feature>
<evidence type="ECO:0000313" key="13">
    <source>
        <dbReference type="Proteomes" id="UP000039046"/>
    </source>
</evidence>
<dbReference type="PANTHER" id="PTHR24223:SF399">
    <property type="entry name" value="ABC TRANSPORTER ATNG"/>
    <property type="match status" value="1"/>
</dbReference>
<dbReference type="GO" id="GO:0016020">
    <property type="term" value="C:membrane"/>
    <property type="evidence" value="ECO:0007669"/>
    <property type="project" value="UniProtKB-SubCell"/>
</dbReference>